<sequence>MEVLYFIKYFSKGFTSYFKKISKSKAVFVFDIEDSIQDVSSEEGNHALKQKYRGILKALLNSYEEIYQNHRIGIRLNNVNSKEFEHDILLLEDLKKVHWETILIPKVEDRFEIEKVLSILYENKIKFNNIGIFAETRKGVSSLKEIIEPVTPELKYVIFGHADFNIDSNVFPFIHHDDVTYWKWVANILYHMKGSNLTFVNSPCLYLGDEELFNFTLDQLHFMCKEKYGQMTLNYKQTEWCDQYIPRKPRITSFSTIERDPITFAKYIFDSLECTKDTDKGFGIDEKGYLMSPHEILMAQRVLASNDS</sequence>
<dbReference type="InterPro" id="IPR015813">
    <property type="entry name" value="Pyrv/PenolPyrv_kinase-like_dom"/>
</dbReference>
<protein>
    <submittedName>
        <fullName evidence="5">HpcH/HpaI aldolase/citrate lyase family protein</fullName>
    </submittedName>
</protein>
<evidence type="ECO:0000313" key="6">
    <source>
        <dbReference type="Proteomes" id="UP000199440"/>
    </source>
</evidence>
<dbReference type="InterPro" id="IPR040442">
    <property type="entry name" value="Pyrv_kinase-like_dom_sf"/>
</dbReference>
<evidence type="ECO:0000313" key="5">
    <source>
        <dbReference type="EMBL" id="SDL23367.1"/>
    </source>
</evidence>
<dbReference type="GO" id="GO:0000287">
    <property type="term" value="F:magnesium ion binding"/>
    <property type="evidence" value="ECO:0007669"/>
    <property type="project" value="TreeGrafter"/>
</dbReference>
<dbReference type="RefSeq" id="WP_089884210.1">
    <property type="nucleotide sequence ID" value="NZ_FNGV01000001.1"/>
</dbReference>
<dbReference type="STRING" id="192904.SAMN04488514_10199"/>
<name>A0A1G9IDS8_9FLAO</name>
<dbReference type="Proteomes" id="UP000199440">
    <property type="component" value="Unassembled WGS sequence"/>
</dbReference>
<reference evidence="5 6" key="1">
    <citation type="submission" date="2016-10" db="EMBL/GenBank/DDBJ databases">
        <authorList>
            <person name="de Groot N.N."/>
        </authorList>
    </citation>
    <scope>NUCLEOTIDE SEQUENCE [LARGE SCALE GENOMIC DNA]</scope>
    <source>
        <strain evidence="5 6">DSM 19886</strain>
    </source>
</reference>
<dbReference type="PANTHER" id="PTHR32308:SF0">
    <property type="entry name" value="HPCH_HPAI ALDOLASE_CITRATE LYASE DOMAIN-CONTAINING PROTEIN"/>
    <property type="match status" value="1"/>
</dbReference>
<feature type="domain" description="HpcH/HpaI aldolase/citrate lyase" evidence="4">
    <location>
        <begin position="29"/>
        <end position="180"/>
    </location>
</feature>
<evidence type="ECO:0000256" key="3">
    <source>
        <dbReference type="ARBA" id="ARBA00022842"/>
    </source>
</evidence>
<dbReference type="AlphaFoldDB" id="A0A1G9IDS8"/>
<comment type="cofactor">
    <cofactor evidence="1">
        <name>Mg(2+)</name>
        <dbReference type="ChEBI" id="CHEBI:18420"/>
    </cofactor>
</comment>
<dbReference type="GO" id="GO:0006107">
    <property type="term" value="P:oxaloacetate metabolic process"/>
    <property type="evidence" value="ECO:0007669"/>
    <property type="project" value="TreeGrafter"/>
</dbReference>
<keyword evidence="6" id="KW-1185">Reference proteome</keyword>
<dbReference type="EMBL" id="FNGV01000001">
    <property type="protein sequence ID" value="SDL23367.1"/>
    <property type="molecule type" value="Genomic_DNA"/>
</dbReference>
<proteinExistence type="predicted"/>
<dbReference type="Gene3D" id="3.20.20.60">
    <property type="entry name" value="Phosphoenolpyruvate-binding domains"/>
    <property type="match status" value="1"/>
</dbReference>
<evidence type="ECO:0000256" key="1">
    <source>
        <dbReference type="ARBA" id="ARBA00001946"/>
    </source>
</evidence>
<organism evidence="5 6">
    <name type="scientific">Kriegella aquimaris</name>
    <dbReference type="NCBI Taxonomy" id="192904"/>
    <lineage>
        <taxon>Bacteria</taxon>
        <taxon>Pseudomonadati</taxon>
        <taxon>Bacteroidota</taxon>
        <taxon>Flavobacteriia</taxon>
        <taxon>Flavobacteriales</taxon>
        <taxon>Flavobacteriaceae</taxon>
        <taxon>Kriegella</taxon>
    </lineage>
</organism>
<dbReference type="GO" id="GO:0016829">
    <property type="term" value="F:lyase activity"/>
    <property type="evidence" value="ECO:0007669"/>
    <property type="project" value="UniProtKB-KW"/>
</dbReference>
<evidence type="ECO:0000259" key="4">
    <source>
        <dbReference type="Pfam" id="PF03328"/>
    </source>
</evidence>
<dbReference type="PANTHER" id="PTHR32308">
    <property type="entry name" value="LYASE BETA SUBUNIT, PUTATIVE (AFU_ORTHOLOGUE AFUA_4G13030)-RELATED"/>
    <property type="match status" value="1"/>
</dbReference>
<dbReference type="Pfam" id="PF03328">
    <property type="entry name" value="HpcH_HpaI"/>
    <property type="match status" value="1"/>
</dbReference>
<keyword evidence="5" id="KW-0456">Lyase</keyword>
<evidence type="ECO:0000256" key="2">
    <source>
        <dbReference type="ARBA" id="ARBA00022723"/>
    </source>
</evidence>
<dbReference type="SUPFAM" id="SSF51621">
    <property type="entry name" value="Phosphoenolpyruvate/pyruvate domain"/>
    <property type="match status" value="1"/>
</dbReference>
<keyword evidence="3" id="KW-0460">Magnesium</keyword>
<gene>
    <name evidence="5" type="ORF">SAMN04488514_10199</name>
</gene>
<dbReference type="InterPro" id="IPR005000">
    <property type="entry name" value="Aldolase/citrate-lyase_domain"/>
</dbReference>
<keyword evidence="2" id="KW-0479">Metal-binding</keyword>
<accession>A0A1G9IDS8</accession>